<evidence type="ECO:0000313" key="3">
    <source>
        <dbReference type="Proteomes" id="UP000789706"/>
    </source>
</evidence>
<dbReference type="InterPro" id="IPR036047">
    <property type="entry name" value="F-box-like_dom_sf"/>
</dbReference>
<evidence type="ECO:0000313" key="2">
    <source>
        <dbReference type="EMBL" id="CAG8433871.1"/>
    </source>
</evidence>
<name>A0A9N8UZB0_9GLOM</name>
<reference evidence="2" key="1">
    <citation type="submission" date="2021-06" db="EMBL/GenBank/DDBJ databases">
        <authorList>
            <person name="Kallberg Y."/>
            <person name="Tangrot J."/>
            <person name="Rosling A."/>
        </authorList>
    </citation>
    <scope>NUCLEOTIDE SEQUENCE</scope>
    <source>
        <strain evidence="2">AZ414A</strain>
    </source>
</reference>
<proteinExistence type="predicted"/>
<dbReference type="CDD" id="cd09917">
    <property type="entry name" value="F-box_SF"/>
    <property type="match status" value="1"/>
</dbReference>
<accession>A0A9N8UZB0</accession>
<dbReference type="PROSITE" id="PS50181">
    <property type="entry name" value="FBOX"/>
    <property type="match status" value="1"/>
</dbReference>
<dbReference type="OrthoDB" id="2095648at2759"/>
<protein>
    <submittedName>
        <fullName evidence="2">7008_t:CDS:1</fullName>
    </submittedName>
</protein>
<comment type="caution">
    <text evidence="2">The sequence shown here is derived from an EMBL/GenBank/DDBJ whole genome shotgun (WGS) entry which is preliminary data.</text>
</comment>
<dbReference type="InterPro" id="IPR032675">
    <property type="entry name" value="LRR_dom_sf"/>
</dbReference>
<evidence type="ECO:0000259" key="1">
    <source>
        <dbReference type="PROSITE" id="PS50181"/>
    </source>
</evidence>
<dbReference type="InterPro" id="IPR001810">
    <property type="entry name" value="F-box_dom"/>
</dbReference>
<organism evidence="2 3">
    <name type="scientific">Diversispora eburnea</name>
    <dbReference type="NCBI Taxonomy" id="1213867"/>
    <lineage>
        <taxon>Eukaryota</taxon>
        <taxon>Fungi</taxon>
        <taxon>Fungi incertae sedis</taxon>
        <taxon>Mucoromycota</taxon>
        <taxon>Glomeromycotina</taxon>
        <taxon>Glomeromycetes</taxon>
        <taxon>Diversisporales</taxon>
        <taxon>Diversisporaceae</taxon>
        <taxon>Diversispora</taxon>
    </lineage>
</organism>
<sequence length="242" mass="28067">MSSSKPSSLPHEIYLSIFSHLSIPDLLSASQVNQNWHKSSLSILYANLHINSKTQLSIFHKYSLLQRHNGLIRSITLCRINLDVQDKLTLSNECKDLISIKLIKCSNLTAEFLKDLARSNAKSLEKLYFTECFSLSAFGIAELFSPSSQHLPKFHTLILQYNPEYELDLEFFEFMANNFKSQVFKIIILNSKRFDSKNRKILQTFARVSKDLDVLETKKDNIQAIKREREMTDDEILRMIED</sequence>
<keyword evidence="3" id="KW-1185">Reference proteome</keyword>
<dbReference type="AlphaFoldDB" id="A0A9N8UZB0"/>
<dbReference type="SMART" id="SM00256">
    <property type="entry name" value="FBOX"/>
    <property type="match status" value="1"/>
</dbReference>
<dbReference type="SUPFAM" id="SSF52047">
    <property type="entry name" value="RNI-like"/>
    <property type="match status" value="1"/>
</dbReference>
<dbReference type="SUPFAM" id="SSF81383">
    <property type="entry name" value="F-box domain"/>
    <property type="match status" value="1"/>
</dbReference>
<dbReference type="Pfam" id="PF12937">
    <property type="entry name" value="F-box-like"/>
    <property type="match status" value="1"/>
</dbReference>
<dbReference type="Gene3D" id="3.80.10.10">
    <property type="entry name" value="Ribonuclease Inhibitor"/>
    <property type="match status" value="1"/>
</dbReference>
<dbReference type="Proteomes" id="UP000789706">
    <property type="component" value="Unassembled WGS sequence"/>
</dbReference>
<dbReference type="EMBL" id="CAJVPK010000020">
    <property type="protein sequence ID" value="CAG8433871.1"/>
    <property type="molecule type" value="Genomic_DNA"/>
</dbReference>
<feature type="domain" description="F-box" evidence="1">
    <location>
        <begin position="3"/>
        <end position="48"/>
    </location>
</feature>
<gene>
    <name evidence="2" type="ORF">DEBURN_LOCUS598</name>
</gene>